<feature type="domain" description="HTH iclR-type" evidence="2">
    <location>
        <begin position="23"/>
        <end position="61"/>
    </location>
</feature>
<dbReference type="InterPro" id="IPR005471">
    <property type="entry name" value="Tscrpt_reg_IclR_N"/>
</dbReference>
<dbReference type="STRING" id="530584.SAMN05421630_109201"/>
<dbReference type="PANTHER" id="PTHR18964:SF149">
    <property type="entry name" value="BIFUNCTIONAL UDP-N-ACETYLGLUCOSAMINE 2-EPIMERASE_N-ACETYLMANNOSAMINE KINASE"/>
    <property type="match status" value="1"/>
</dbReference>
<name>A0A222VS97_9PSEU</name>
<dbReference type="InterPro" id="IPR043129">
    <property type="entry name" value="ATPase_NBD"/>
</dbReference>
<dbReference type="InterPro" id="IPR036388">
    <property type="entry name" value="WH-like_DNA-bd_sf"/>
</dbReference>
<keyword evidence="3" id="KW-0418">Kinase</keyword>
<evidence type="ECO:0000313" key="3">
    <source>
        <dbReference type="EMBL" id="SDD51838.1"/>
    </source>
</evidence>
<organism evidence="3 4">
    <name type="scientific">Prauserella marina</name>
    <dbReference type="NCBI Taxonomy" id="530584"/>
    <lineage>
        <taxon>Bacteria</taxon>
        <taxon>Bacillati</taxon>
        <taxon>Actinomycetota</taxon>
        <taxon>Actinomycetes</taxon>
        <taxon>Pseudonocardiales</taxon>
        <taxon>Pseudonocardiaceae</taxon>
        <taxon>Prauserella</taxon>
    </lineage>
</organism>
<dbReference type="InterPro" id="IPR000600">
    <property type="entry name" value="ROK"/>
</dbReference>
<dbReference type="OrthoDB" id="5174513at2"/>
<dbReference type="GO" id="GO:0003677">
    <property type="term" value="F:DNA binding"/>
    <property type="evidence" value="ECO:0007669"/>
    <property type="project" value="InterPro"/>
</dbReference>
<dbReference type="Gene3D" id="3.30.420.40">
    <property type="match status" value="2"/>
</dbReference>
<dbReference type="Pfam" id="PF09339">
    <property type="entry name" value="HTH_IclR"/>
    <property type="match status" value="1"/>
</dbReference>
<protein>
    <submittedName>
        <fullName evidence="3">Sugar kinase of the NBD/HSP70 family, may contain an N-terminal HTH domain</fullName>
    </submittedName>
</protein>
<dbReference type="GO" id="GO:0016301">
    <property type="term" value="F:kinase activity"/>
    <property type="evidence" value="ECO:0007669"/>
    <property type="project" value="UniProtKB-KW"/>
</dbReference>
<evidence type="ECO:0000259" key="2">
    <source>
        <dbReference type="Pfam" id="PF09339"/>
    </source>
</evidence>
<dbReference type="SUPFAM" id="SSF46785">
    <property type="entry name" value="Winged helix' DNA-binding domain"/>
    <property type="match status" value="1"/>
</dbReference>
<dbReference type="RefSeq" id="WP_091808288.1">
    <property type="nucleotide sequence ID" value="NZ_CP016353.1"/>
</dbReference>
<accession>A0A222VS97</accession>
<dbReference type="EMBL" id="FMZE01000009">
    <property type="protein sequence ID" value="SDD51838.1"/>
    <property type="molecule type" value="Genomic_DNA"/>
</dbReference>
<proteinExistence type="inferred from homology"/>
<dbReference type="AlphaFoldDB" id="A0A222VS97"/>
<evidence type="ECO:0000256" key="1">
    <source>
        <dbReference type="ARBA" id="ARBA00006479"/>
    </source>
</evidence>
<dbReference type="SUPFAM" id="SSF53067">
    <property type="entry name" value="Actin-like ATPase domain"/>
    <property type="match status" value="2"/>
</dbReference>
<keyword evidence="4" id="KW-1185">Reference proteome</keyword>
<comment type="similarity">
    <text evidence="1">Belongs to the ROK (NagC/XylR) family.</text>
</comment>
<keyword evidence="3" id="KW-0808">Transferase</keyword>
<dbReference type="Gene3D" id="1.10.10.10">
    <property type="entry name" value="Winged helix-like DNA-binding domain superfamily/Winged helix DNA-binding domain"/>
    <property type="match status" value="1"/>
</dbReference>
<sequence length="405" mass="40732">MEADSPARPVRQHEHNLALVMRLAAAEGSSSRARLAEASGLTKSTVTQLTGELIEGGLLREIGTGRVSGPGRPANLLVLNSLGPAAIGLQIEADHVAGCLVDLTGRVRDRALRKADDLRGDPARAVRAAEPVLRRLLNTANSTDNVVAGVAVGLPGRIGGRPETATVSSAGLGWPETGLSRLLGARLDGLGGGSIPVTAHNSDRLGALAEEWSGGAGGVPLVYVGGEFGLGAGVLNEGVPLRGNNGAAGEIGHVRVRARGERCGCGRMGCLDTVAGQQAILTAAGTGRPASSRLTGGAGPLPALLAEGDRAALAAVRRAGTALGDVLGGLVPAVDPGLIVLGGRLAALGEPLTDAVRAALAKRSPALATELVVRVSAMPADIVARTAAATVTRELIRSPARWLAA</sequence>
<dbReference type="Proteomes" id="UP000199494">
    <property type="component" value="Unassembled WGS sequence"/>
</dbReference>
<gene>
    <name evidence="3" type="ORF">SAMN05421630_109201</name>
</gene>
<dbReference type="KEGG" id="pmad:BAY61_19245"/>
<evidence type="ECO:0000313" key="4">
    <source>
        <dbReference type="Proteomes" id="UP000199494"/>
    </source>
</evidence>
<dbReference type="InterPro" id="IPR036390">
    <property type="entry name" value="WH_DNA-bd_sf"/>
</dbReference>
<dbReference type="Pfam" id="PF00480">
    <property type="entry name" value="ROK"/>
    <property type="match status" value="1"/>
</dbReference>
<dbReference type="PANTHER" id="PTHR18964">
    <property type="entry name" value="ROK (REPRESSOR, ORF, KINASE) FAMILY"/>
    <property type="match status" value="1"/>
</dbReference>
<reference evidence="3 4" key="1">
    <citation type="submission" date="2016-10" db="EMBL/GenBank/DDBJ databases">
        <authorList>
            <person name="de Groot N.N."/>
        </authorList>
    </citation>
    <scope>NUCLEOTIDE SEQUENCE [LARGE SCALE GENOMIC DNA]</scope>
    <source>
        <strain evidence="3 4">CGMCC 4.5506</strain>
    </source>
</reference>
<dbReference type="GO" id="GO:0006355">
    <property type="term" value="P:regulation of DNA-templated transcription"/>
    <property type="evidence" value="ECO:0007669"/>
    <property type="project" value="InterPro"/>
</dbReference>